<gene>
    <name evidence="1" type="ORF">TE42_09035</name>
</gene>
<reference evidence="1 2" key="1">
    <citation type="submission" date="2015-01" db="EMBL/GenBank/DDBJ databases">
        <title>Lifestyle Evolution in Cyanobacterial Symbionts of Sponges.</title>
        <authorList>
            <person name="Burgsdorf I."/>
            <person name="Slaby B.M."/>
            <person name="Handley K.M."/>
            <person name="Haber M."/>
            <person name="Blom J."/>
            <person name="Marshall C.W."/>
            <person name="Gilbert J.A."/>
            <person name="Hentschel U."/>
            <person name="Steindler L."/>
        </authorList>
    </citation>
    <scope>NUCLEOTIDE SEQUENCE [LARGE SCALE GENOMIC DNA]</scope>
    <source>
        <strain evidence="1">SP3</strain>
    </source>
</reference>
<organism evidence="1 2">
    <name type="scientific">Candidatus Synechococcus spongiarum SP3</name>
    <dbReference type="NCBI Taxonomy" id="1604020"/>
    <lineage>
        <taxon>Bacteria</taxon>
        <taxon>Bacillati</taxon>
        <taxon>Cyanobacteriota</taxon>
        <taxon>Cyanophyceae</taxon>
        <taxon>Synechococcales</taxon>
        <taxon>Synechococcaceae</taxon>
        <taxon>Synechococcus</taxon>
    </lineage>
</organism>
<accession>A0A0G2IVN2</accession>
<dbReference type="EMBL" id="JXQG01000068">
    <property type="protein sequence ID" value="KKZ10977.1"/>
    <property type="molecule type" value="Genomic_DNA"/>
</dbReference>
<protein>
    <submittedName>
        <fullName evidence="1">Uncharacterized protein</fullName>
    </submittedName>
</protein>
<proteinExistence type="predicted"/>
<name>A0A0G2IVN2_9SYNE</name>
<sequence length="83" mass="8827">MILPREGGERRGNQQYLGAAAGQEAIELGKTHVVANGKPQAAQPRHVCHWRAVVTGAHGGGFLIRVPIGQVHVKEVNFVVAGQ</sequence>
<dbReference type="Proteomes" id="UP000035067">
    <property type="component" value="Unassembled WGS sequence"/>
</dbReference>
<comment type="caution">
    <text evidence="1">The sequence shown here is derived from an EMBL/GenBank/DDBJ whole genome shotgun (WGS) entry which is preliminary data.</text>
</comment>
<evidence type="ECO:0000313" key="1">
    <source>
        <dbReference type="EMBL" id="KKZ10977.1"/>
    </source>
</evidence>
<evidence type="ECO:0000313" key="2">
    <source>
        <dbReference type="Proteomes" id="UP000035067"/>
    </source>
</evidence>
<dbReference type="AlphaFoldDB" id="A0A0G2IVN2"/>